<gene>
    <name evidence="1" type="ORF">QJV27_10600</name>
</gene>
<proteinExistence type="predicted"/>
<name>A0ABT6Q3W8_9PROT</name>
<protein>
    <submittedName>
        <fullName evidence="1">Uncharacterized protein</fullName>
    </submittedName>
</protein>
<organism evidence="1 2">
    <name type="scientific">Commensalibacter oyaizuii</name>
    <dbReference type="NCBI Taxonomy" id="3043873"/>
    <lineage>
        <taxon>Bacteria</taxon>
        <taxon>Pseudomonadati</taxon>
        <taxon>Pseudomonadota</taxon>
        <taxon>Alphaproteobacteria</taxon>
        <taxon>Acetobacterales</taxon>
        <taxon>Acetobacteraceae</taxon>
    </lineage>
</organism>
<sequence>MLSEHKPIGKQDFFTKIDVELDDYSSEAAKLIYQKGIFNLIVEHYEYVSSLKLDYYNKYAWVPGSGRGGGYYRTLNDEEKENIHNAKAEIINRLRKRQKPWSNASVTLVSDDAQRETLTPYSIITSWNANIFKNDLNLTLLEKKMTPASDEEKCDKGEYIYTWDKDPTVQISFYMGCIEPNKASQDQNFVPNNFMISIKQVSQENPEIKARKEQEKKE</sequence>
<evidence type="ECO:0000313" key="2">
    <source>
        <dbReference type="Proteomes" id="UP001431634"/>
    </source>
</evidence>
<accession>A0ABT6Q3W8</accession>
<reference evidence="1" key="1">
    <citation type="submission" date="2023-05" db="EMBL/GenBank/DDBJ databases">
        <title>Whole genome sequence of Commensalibacter sp.</title>
        <authorList>
            <person name="Charoenyingcharoen P."/>
            <person name="Yukphan P."/>
        </authorList>
    </citation>
    <scope>NUCLEOTIDE SEQUENCE</scope>
    <source>
        <strain evidence="1">TBRC 16381</strain>
    </source>
</reference>
<dbReference type="Proteomes" id="UP001431634">
    <property type="component" value="Unassembled WGS sequence"/>
</dbReference>
<dbReference type="EMBL" id="JASBAO010000001">
    <property type="protein sequence ID" value="MDI2091813.1"/>
    <property type="molecule type" value="Genomic_DNA"/>
</dbReference>
<evidence type="ECO:0000313" key="1">
    <source>
        <dbReference type="EMBL" id="MDI2091813.1"/>
    </source>
</evidence>
<comment type="caution">
    <text evidence="1">The sequence shown here is derived from an EMBL/GenBank/DDBJ whole genome shotgun (WGS) entry which is preliminary data.</text>
</comment>
<dbReference type="RefSeq" id="WP_281448897.1">
    <property type="nucleotide sequence ID" value="NZ_JASBAO010000001.1"/>
</dbReference>
<keyword evidence="2" id="KW-1185">Reference proteome</keyword>